<feature type="region of interest" description="Disordered" evidence="1">
    <location>
        <begin position="1"/>
        <end position="21"/>
    </location>
</feature>
<keyword evidence="3" id="KW-1185">Reference proteome</keyword>
<reference evidence="2" key="1">
    <citation type="submission" date="2021-06" db="EMBL/GenBank/DDBJ databases">
        <authorList>
            <person name="Kallberg Y."/>
            <person name="Tangrot J."/>
            <person name="Rosling A."/>
        </authorList>
    </citation>
    <scope>NUCLEOTIDE SEQUENCE</scope>
    <source>
        <strain evidence="2">87-6 pot B 2015</strain>
    </source>
</reference>
<gene>
    <name evidence="2" type="ORF">FMOSSE_LOCUS6112</name>
</gene>
<comment type="caution">
    <text evidence="2">The sequence shown here is derived from an EMBL/GenBank/DDBJ whole genome shotgun (WGS) entry which is preliminary data.</text>
</comment>
<organism evidence="2 3">
    <name type="scientific">Funneliformis mosseae</name>
    <name type="common">Endomycorrhizal fungus</name>
    <name type="synonym">Glomus mosseae</name>
    <dbReference type="NCBI Taxonomy" id="27381"/>
    <lineage>
        <taxon>Eukaryota</taxon>
        <taxon>Fungi</taxon>
        <taxon>Fungi incertae sedis</taxon>
        <taxon>Mucoromycota</taxon>
        <taxon>Glomeromycotina</taxon>
        <taxon>Glomeromycetes</taxon>
        <taxon>Glomerales</taxon>
        <taxon>Glomeraceae</taxon>
        <taxon>Funneliformis</taxon>
    </lineage>
</organism>
<dbReference type="EMBL" id="CAJVPP010001247">
    <property type="protein sequence ID" value="CAG8543773.1"/>
    <property type="molecule type" value="Genomic_DNA"/>
</dbReference>
<sequence>MESRELRSNEEDVKSIHSPIRNDSNVHSSSYNYKFKLTFKNRDGFDFVTFNNNYGPGPFVVLILSPTTLPSASTQYNLYKVFNCVLSSTTYRAE</sequence>
<proteinExistence type="predicted"/>
<accession>A0A9N9AUH3</accession>
<evidence type="ECO:0000313" key="3">
    <source>
        <dbReference type="Proteomes" id="UP000789375"/>
    </source>
</evidence>
<protein>
    <submittedName>
        <fullName evidence="2">14963_t:CDS:1</fullName>
    </submittedName>
</protein>
<evidence type="ECO:0000313" key="2">
    <source>
        <dbReference type="EMBL" id="CAG8543773.1"/>
    </source>
</evidence>
<name>A0A9N9AUH3_FUNMO</name>
<evidence type="ECO:0000256" key="1">
    <source>
        <dbReference type="SAM" id="MobiDB-lite"/>
    </source>
</evidence>
<dbReference type="AlphaFoldDB" id="A0A9N9AUH3"/>
<feature type="compositionally biased region" description="Basic and acidic residues" evidence="1">
    <location>
        <begin position="1"/>
        <end position="15"/>
    </location>
</feature>
<dbReference type="Proteomes" id="UP000789375">
    <property type="component" value="Unassembled WGS sequence"/>
</dbReference>